<protein>
    <submittedName>
        <fullName evidence="2">VanW family protein</fullName>
    </submittedName>
</protein>
<organism evidence="2 3">
    <name type="scientific">Tessaracoccus defluvii</name>
    <dbReference type="NCBI Taxonomy" id="1285901"/>
    <lineage>
        <taxon>Bacteria</taxon>
        <taxon>Bacillati</taxon>
        <taxon>Actinomycetota</taxon>
        <taxon>Actinomycetes</taxon>
        <taxon>Propionibacteriales</taxon>
        <taxon>Propionibacteriaceae</taxon>
        <taxon>Tessaracoccus</taxon>
    </lineage>
</organism>
<dbReference type="InterPro" id="IPR052913">
    <property type="entry name" value="Glycopeptide_resist_protein"/>
</dbReference>
<dbReference type="KEGG" id="tdf:H9L22_09350"/>
<dbReference type="RefSeq" id="WP_187722491.1">
    <property type="nucleotide sequence ID" value="NZ_CP060789.1"/>
</dbReference>
<dbReference type="InterPro" id="IPR022029">
    <property type="entry name" value="YoaR-like_PG-bd"/>
</dbReference>
<evidence type="ECO:0000313" key="2">
    <source>
        <dbReference type="EMBL" id="QNP57403.1"/>
    </source>
</evidence>
<evidence type="ECO:0000313" key="3">
    <source>
        <dbReference type="Proteomes" id="UP000516117"/>
    </source>
</evidence>
<proteinExistence type="predicted"/>
<dbReference type="Pfam" id="PF12229">
    <property type="entry name" value="PG_binding_4"/>
    <property type="match status" value="1"/>
</dbReference>
<gene>
    <name evidence="2" type="ORF">H9L22_09350</name>
</gene>
<name>A0A7H0HA37_9ACTN</name>
<dbReference type="Proteomes" id="UP000516117">
    <property type="component" value="Chromosome"/>
</dbReference>
<dbReference type="PANTHER" id="PTHR35788">
    <property type="entry name" value="EXPORTED PROTEIN-RELATED"/>
    <property type="match status" value="1"/>
</dbReference>
<dbReference type="InterPro" id="IPR007391">
    <property type="entry name" value="Vancomycin_resist_VanW"/>
</dbReference>
<dbReference type="PANTHER" id="PTHR35788:SF1">
    <property type="entry name" value="EXPORTED PROTEIN"/>
    <property type="match status" value="1"/>
</dbReference>
<dbReference type="AlphaFoldDB" id="A0A7H0HA37"/>
<accession>A0A7H0HA37</accession>
<reference evidence="2 3" key="1">
    <citation type="submission" date="2020-08" db="EMBL/GenBank/DDBJ databases">
        <title>Genome sequence of Tessaracoccus defluvii JCM 17540T.</title>
        <authorList>
            <person name="Hyun D.-W."/>
            <person name="Bae J.-W."/>
        </authorList>
    </citation>
    <scope>NUCLEOTIDE SEQUENCE [LARGE SCALE GENOMIC DNA]</scope>
    <source>
        <strain evidence="2 3">JCM 17540</strain>
    </source>
</reference>
<sequence>MPVKASANGVAIGGLSPEKAKEKLEQELGPAFTAPITLTADDVSVQLVPAEVGLKPDFEATVRAAGGGFSWNPAEMLHTLTGGSEVELVTLLNPTELTAAIEAVAPEFAEGGIDATVALDGTKVVVTPATDGRGLDVPLTVQAVSSAYADGEQTVQAVVETHEPAVTDADAARFVSSFADPLVSGPITLTLAQGTLEVTAEQLAAATTIDTTEAGDLTGTIDAAKLLESTAEAQKALELTEATDASFTFADGGVQVVPAKVGQTIDPESFGAAAKLAAMATGAGRTAPVDVIVQEPEFTTAEAEALGTFEVIGEFTTYYPHATYRNTNLGRAASLVNGTVLMPDEIFSLNDTLGQRTAANGFIDGYVISGGRLVKESGGGISQSATTLFNAAFFAGYKDIEHKPHSLYFDRYPAGREATIYYGSLDLRFQNDTEYPSYIRGYINPSSSGQRGSITFQIWSIPTWDKVTSTELVKSGFYSGGERVVKGDPKCEPQAPIRGFTVNWERLFYKDGAIAKREPFSWKYSAGDRITCEP</sequence>
<dbReference type="EMBL" id="CP060789">
    <property type="protein sequence ID" value="QNP57403.1"/>
    <property type="molecule type" value="Genomic_DNA"/>
</dbReference>
<evidence type="ECO:0000259" key="1">
    <source>
        <dbReference type="Pfam" id="PF12229"/>
    </source>
</evidence>
<dbReference type="Pfam" id="PF04294">
    <property type="entry name" value="VanW"/>
    <property type="match status" value="1"/>
</dbReference>
<keyword evidence="3" id="KW-1185">Reference proteome</keyword>
<feature type="domain" description="YoaR-like putative peptidoglycan binding" evidence="1">
    <location>
        <begin position="47"/>
        <end position="155"/>
    </location>
</feature>